<evidence type="ECO:0000256" key="1">
    <source>
        <dbReference type="SAM" id="MobiDB-lite"/>
    </source>
</evidence>
<gene>
    <name evidence="2" type="ORF">NCTC12410_01548</name>
</gene>
<protein>
    <submittedName>
        <fullName evidence="2">Uncharacterized protein</fullName>
    </submittedName>
</protein>
<sequence length="56" mass="5816">MREGTRAMDCHADKSARNDKKAVDCHAAATAASRNDKNNAAKQKVDSSKGKGGGNA</sequence>
<dbReference type="RefSeq" id="WP_181814245.1">
    <property type="nucleotide sequence ID" value="NZ_UGHV01000001.1"/>
</dbReference>
<reference evidence="2 3" key="1">
    <citation type="submission" date="2018-06" db="EMBL/GenBank/DDBJ databases">
        <authorList>
            <consortium name="Pathogen Informatics"/>
            <person name="Doyle S."/>
        </authorList>
    </citation>
    <scope>NUCLEOTIDE SEQUENCE [LARGE SCALE GENOMIC DNA]</scope>
    <source>
        <strain evidence="2 3">NCTC12410</strain>
    </source>
</reference>
<organism evidence="2 3">
    <name type="scientific">Helicobacter canis</name>
    <dbReference type="NCBI Taxonomy" id="29419"/>
    <lineage>
        <taxon>Bacteria</taxon>
        <taxon>Pseudomonadati</taxon>
        <taxon>Campylobacterota</taxon>
        <taxon>Epsilonproteobacteria</taxon>
        <taxon>Campylobacterales</taxon>
        <taxon>Helicobacteraceae</taxon>
        <taxon>Helicobacter</taxon>
    </lineage>
</organism>
<dbReference type="AlphaFoldDB" id="A0A377J5E5"/>
<dbReference type="EMBL" id="UGHV01000001">
    <property type="protein sequence ID" value="STO97712.1"/>
    <property type="molecule type" value="Genomic_DNA"/>
</dbReference>
<feature type="compositionally biased region" description="Basic and acidic residues" evidence="1">
    <location>
        <begin position="1"/>
        <end position="24"/>
    </location>
</feature>
<name>A0A377J5E5_9HELI</name>
<proteinExistence type="predicted"/>
<feature type="compositionally biased region" description="Basic and acidic residues" evidence="1">
    <location>
        <begin position="34"/>
        <end position="49"/>
    </location>
</feature>
<evidence type="ECO:0000313" key="3">
    <source>
        <dbReference type="Proteomes" id="UP000254841"/>
    </source>
</evidence>
<accession>A0A377J5E5</accession>
<feature type="region of interest" description="Disordered" evidence="1">
    <location>
        <begin position="1"/>
        <end position="56"/>
    </location>
</feature>
<evidence type="ECO:0000313" key="2">
    <source>
        <dbReference type="EMBL" id="STO97712.1"/>
    </source>
</evidence>
<dbReference type="Proteomes" id="UP000254841">
    <property type="component" value="Unassembled WGS sequence"/>
</dbReference>